<evidence type="ECO:0000256" key="1">
    <source>
        <dbReference type="SAM" id="MobiDB-lite"/>
    </source>
</evidence>
<name>A0A6B2M1Z1_9BACT</name>
<proteinExistence type="predicted"/>
<dbReference type="AlphaFoldDB" id="A0A6B2M1Z1"/>
<reference evidence="2 3" key="1">
    <citation type="submission" date="2020-02" db="EMBL/GenBank/DDBJ databases">
        <title>Albibacoteraceae fam. nov., the first described family within the subdivision 4 Verrucomicrobia.</title>
        <authorList>
            <person name="Xi F."/>
        </authorList>
    </citation>
    <scope>NUCLEOTIDE SEQUENCE [LARGE SCALE GENOMIC DNA]</scope>
    <source>
        <strain evidence="2 3">CK1056</strain>
    </source>
</reference>
<dbReference type="Proteomes" id="UP000478417">
    <property type="component" value="Unassembled WGS sequence"/>
</dbReference>
<organism evidence="2 3">
    <name type="scientific">Oceanipulchritudo coccoides</name>
    <dbReference type="NCBI Taxonomy" id="2706888"/>
    <lineage>
        <taxon>Bacteria</taxon>
        <taxon>Pseudomonadati</taxon>
        <taxon>Verrucomicrobiota</taxon>
        <taxon>Opitutia</taxon>
        <taxon>Puniceicoccales</taxon>
        <taxon>Oceanipulchritudinaceae</taxon>
        <taxon>Oceanipulchritudo</taxon>
    </lineage>
</organism>
<feature type="region of interest" description="Disordered" evidence="1">
    <location>
        <begin position="1"/>
        <end position="63"/>
    </location>
</feature>
<feature type="compositionally biased region" description="Polar residues" evidence="1">
    <location>
        <begin position="1"/>
        <end position="19"/>
    </location>
</feature>
<dbReference type="EMBL" id="JAAGNX010000003">
    <property type="protein sequence ID" value="NDV63021.1"/>
    <property type="molecule type" value="Genomic_DNA"/>
</dbReference>
<protein>
    <submittedName>
        <fullName evidence="2">Uncharacterized protein</fullName>
    </submittedName>
</protein>
<keyword evidence="3" id="KW-1185">Reference proteome</keyword>
<gene>
    <name evidence="2" type="ORF">G0Q06_11205</name>
</gene>
<evidence type="ECO:0000313" key="2">
    <source>
        <dbReference type="EMBL" id="NDV63021.1"/>
    </source>
</evidence>
<comment type="caution">
    <text evidence="2">The sequence shown here is derived from an EMBL/GenBank/DDBJ whole genome shotgun (WGS) entry which is preliminary data.</text>
</comment>
<dbReference type="RefSeq" id="WP_163965943.1">
    <property type="nucleotide sequence ID" value="NZ_JAAGNX010000003.1"/>
</dbReference>
<sequence>MKSPKSKGTLSNRDGSASITVEEFDRRFDAGDPSIEQFLDPATTCRPELKKKSPKNKPSLLKD</sequence>
<evidence type="ECO:0000313" key="3">
    <source>
        <dbReference type="Proteomes" id="UP000478417"/>
    </source>
</evidence>
<accession>A0A6B2M1Z1</accession>